<evidence type="ECO:0000313" key="10">
    <source>
        <dbReference type="Proteomes" id="UP001275436"/>
    </source>
</evidence>
<comment type="similarity">
    <text evidence="8">Belongs to the MntP (TC 9.B.29) family.</text>
</comment>
<comment type="function">
    <text evidence="8">Probably functions as a manganese efflux pump.</text>
</comment>
<keyword evidence="3 8" id="KW-0812">Transmembrane</keyword>
<reference evidence="9 10" key="1">
    <citation type="submission" date="2023-02" db="EMBL/GenBank/DDBJ databases">
        <title>Oceanobacillus kimchii IFOP_LL358 isolated form Alexandrium catenella lab strain.</title>
        <authorList>
            <person name="Gajardo G."/>
            <person name="Ueki S."/>
            <person name="Maruyama F."/>
        </authorList>
    </citation>
    <scope>NUCLEOTIDE SEQUENCE [LARGE SCALE GENOMIC DNA]</scope>
    <source>
        <strain evidence="9 10">IFOP_LL358</strain>
    </source>
</reference>
<keyword evidence="10" id="KW-1185">Reference proteome</keyword>
<dbReference type="PANTHER" id="PTHR35529">
    <property type="entry name" value="MANGANESE EFFLUX PUMP MNTP-RELATED"/>
    <property type="match status" value="1"/>
</dbReference>
<keyword evidence="1 8" id="KW-0813">Transport</keyword>
<evidence type="ECO:0000256" key="3">
    <source>
        <dbReference type="ARBA" id="ARBA00022692"/>
    </source>
</evidence>
<feature type="transmembrane region" description="Helical" evidence="8">
    <location>
        <begin position="132"/>
        <end position="153"/>
    </location>
</feature>
<feature type="transmembrane region" description="Helical" evidence="8">
    <location>
        <begin position="6"/>
        <end position="28"/>
    </location>
</feature>
<gene>
    <name evidence="8 9" type="primary">mntP</name>
    <name evidence="9" type="ORF">MACH08_34610</name>
</gene>
<dbReference type="InterPro" id="IPR003810">
    <property type="entry name" value="Mntp/YtaF"/>
</dbReference>
<dbReference type="EMBL" id="BSKO01000001">
    <property type="protein sequence ID" value="GLO67677.1"/>
    <property type="molecule type" value="Genomic_DNA"/>
</dbReference>
<keyword evidence="5 8" id="KW-0406">Ion transport</keyword>
<dbReference type="InterPro" id="IPR022929">
    <property type="entry name" value="Put_MntP"/>
</dbReference>
<evidence type="ECO:0000256" key="5">
    <source>
        <dbReference type="ARBA" id="ARBA00023065"/>
    </source>
</evidence>
<evidence type="ECO:0000256" key="1">
    <source>
        <dbReference type="ARBA" id="ARBA00022448"/>
    </source>
</evidence>
<proteinExistence type="inferred from homology"/>
<comment type="subcellular location">
    <subcellularLocation>
        <location evidence="8">Cell membrane</location>
        <topology evidence="8">Multi-pass membrane protein</topology>
    </subcellularLocation>
</comment>
<keyword evidence="2 8" id="KW-1003">Cell membrane</keyword>
<feature type="transmembrane region" description="Helical" evidence="8">
    <location>
        <begin position="105"/>
        <end position="126"/>
    </location>
</feature>
<name>A0ABQ5TS38_9BACI</name>
<evidence type="ECO:0000256" key="2">
    <source>
        <dbReference type="ARBA" id="ARBA00022475"/>
    </source>
</evidence>
<keyword evidence="6 8" id="KW-0472">Membrane</keyword>
<evidence type="ECO:0000256" key="6">
    <source>
        <dbReference type="ARBA" id="ARBA00023136"/>
    </source>
</evidence>
<dbReference type="Pfam" id="PF02659">
    <property type="entry name" value="Mntp"/>
    <property type="match status" value="1"/>
</dbReference>
<evidence type="ECO:0000256" key="7">
    <source>
        <dbReference type="ARBA" id="ARBA00023211"/>
    </source>
</evidence>
<keyword evidence="4 8" id="KW-1133">Transmembrane helix</keyword>
<dbReference type="Proteomes" id="UP001275436">
    <property type="component" value="Unassembled WGS sequence"/>
</dbReference>
<dbReference type="RefSeq" id="WP_077596986.1">
    <property type="nucleotide sequence ID" value="NZ_BSKO01000001.1"/>
</dbReference>
<accession>A0ABQ5TS38</accession>
<sequence length="182" mass="19692">MTFSTEYISIILLAIGLSMDGFSVSLGLGMQQLRLKRIAYIGLTIGLLHMLMPLAGMLLGQVISQQIGQWTSLASGVLLFLIGAHMFFSAFHLTEGFRWQPVGVGLWIIAFSVSLDSFTVGLGLGISGVQILVTLLAFGLISCFVTWLGMLIGRKVYRFLGVYSQLLGGSILCGFGIFILFS</sequence>
<feature type="transmembrane region" description="Helical" evidence="8">
    <location>
        <begin position="160"/>
        <end position="181"/>
    </location>
</feature>
<evidence type="ECO:0000313" key="9">
    <source>
        <dbReference type="EMBL" id="GLO67677.1"/>
    </source>
</evidence>
<feature type="transmembrane region" description="Helical" evidence="8">
    <location>
        <begin position="70"/>
        <end position="93"/>
    </location>
</feature>
<keyword evidence="7 8" id="KW-0464">Manganese</keyword>
<evidence type="ECO:0000256" key="8">
    <source>
        <dbReference type="HAMAP-Rule" id="MF_01521"/>
    </source>
</evidence>
<evidence type="ECO:0000256" key="4">
    <source>
        <dbReference type="ARBA" id="ARBA00022989"/>
    </source>
</evidence>
<protein>
    <recommendedName>
        <fullName evidence="8">Putative manganese efflux pump MntP</fullName>
    </recommendedName>
</protein>
<dbReference type="PANTHER" id="PTHR35529:SF1">
    <property type="entry name" value="MANGANESE EFFLUX PUMP MNTP-RELATED"/>
    <property type="match status" value="1"/>
</dbReference>
<dbReference type="HAMAP" id="MF_01521">
    <property type="entry name" value="MntP_pump"/>
    <property type="match status" value="1"/>
</dbReference>
<comment type="caution">
    <text evidence="9">The sequence shown here is derived from an EMBL/GenBank/DDBJ whole genome shotgun (WGS) entry which is preliminary data.</text>
</comment>
<feature type="transmembrane region" description="Helical" evidence="8">
    <location>
        <begin position="40"/>
        <end position="64"/>
    </location>
</feature>
<organism evidence="9 10">
    <name type="scientific">Oceanobacillus kimchii</name>
    <dbReference type="NCBI Taxonomy" id="746691"/>
    <lineage>
        <taxon>Bacteria</taxon>
        <taxon>Bacillati</taxon>
        <taxon>Bacillota</taxon>
        <taxon>Bacilli</taxon>
        <taxon>Bacillales</taxon>
        <taxon>Bacillaceae</taxon>
        <taxon>Oceanobacillus</taxon>
    </lineage>
</organism>